<dbReference type="Gene3D" id="3.40.50.300">
    <property type="entry name" value="P-loop containing nucleotide triphosphate hydrolases"/>
    <property type="match status" value="1"/>
</dbReference>
<dbReference type="SUPFAM" id="SSF52540">
    <property type="entry name" value="P-loop containing nucleoside triphosphate hydrolases"/>
    <property type="match status" value="1"/>
</dbReference>
<dbReference type="PANTHER" id="PTHR12788">
    <property type="entry name" value="PROTEIN-TYROSINE SULFOTRANSFERASE 2"/>
    <property type="match status" value="1"/>
</dbReference>
<dbReference type="Proteomes" id="UP001524587">
    <property type="component" value="Unassembled WGS sequence"/>
</dbReference>
<protein>
    <submittedName>
        <fullName evidence="2">Sulfotransferase</fullName>
    </submittedName>
</protein>
<sequence>MTASDLSMLDRIDALKAVATRQLFFVGGAPRSGTTWLQHLLDGHPSVSCRGEGLFWRHLAVPLDAMIEQRGQAIDGKNRQLFAHTGGYPLPEPGDADTLLGAGVLAALGAQLRARPDGGADCRAVGEKTPENVFLFARLKRLFPAARLIAIARDPRDVIASAWHMFARNGKAEAEVADRKLDFVRRSLDSMDNGLRTMLRLADADPDSCAVVTYEALHRDTHGTLGFLLRFLGVEDDPALVASCTARSDFETLTGGRKRGEQEPDAFLRQGRIAAWHDTLDAKAETLILDALGWSFPRFGWTA</sequence>
<accession>A0ABT1W9L5</accession>
<dbReference type="Pfam" id="PF13469">
    <property type="entry name" value="Sulfotransfer_3"/>
    <property type="match status" value="1"/>
</dbReference>
<evidence type="ECO:0000313" key="2">
    <source>
        <dbReference type="EMBL" id="MCQ8279443.1"/>
    </source>
</evidence>
<reference evidence="2 3" key="1">
    <citation type="submission" date="2022-06" db="EMBL/GenBank/DDBJ databases">
        <title>Endosaccharibacter gen. nov., sp. nov., endophytic bacteria isolated from sugarcane.</title>
        <authorList>
            <person name="Pitiwittayakul N."/>
            <person name="Yukphan P."/>
            <person name="Charoenyingcharoen P."/>
            <person name="Tanasupawat S."/>
        </authorList>
    </citation>
    <scope>NUCLEOTIDE SEQUENCE [LARGE SCALE GENOMIC DNA]</scope>
    <source>
        <strain evidence="2 3">KSS8</strain>
    </source>
</reference>
<dbReference type="InterPro" id="IPR027417">
    <property type="entry name" value="P-loop_NTPase"/>
</dbReference>
<dbReference type="PANTHER" id="PTHR12788:SF10">
    <property type="entry name" value="PROTEIN-TYROSINE SULFOTRANSFERASE"/>
    <property type="match status" value="1"/>
</dbReference>
<gene>
    <name evidence="2" type="ORF">NFI95_13435</name>
</gene>
<name>A0ABT1W9L5_9PROT</name>
<evidence type="ECO:0000256" key="1">
    <source>
        <dbReference type="ARBA" id="ARBA00022679"/>
    </source>
</evidence>
<dbReference type="EMBL" id="JAMSKV010000012">
    <property type="protein sequence ID" value="MCQ8279443.1"/>
    <property type="molecule type" value="Genomic_DNA"/>
</dbReference>
<keyword evidence="3" id="KW-1185">Reference proteome</keyword>
<proteinExistence type="predicted"/>
<keyword evidence="1" id="KW-0808">Transferase</keyword>
<evidence type="ECO:0000313" key="3">
    <source>
        <dbReference type="Proteomes" id="UP001524587"/>
    </source>
</evidence>
<dbReference type="InterPro" id="IPR026634">
    <property type="entry name" value="TPST-like"/>
</dbReference>
<comment type="caution">
    <text evidence="2">The sequence shown here is derived from an EMBL/GenBank/DDBJ whole genome shotgun (WGS) entry which is preliminary data.</text>
</comment>
<organism evidence="2 3">
    <name type="scientific">Endosaccharibacter trunci</name>
    <dbReference type="NCBI Taxonomy" id="2812733"/>
    <lineage>
        <taxon>Bacteria</taxon>
        <taxon>Pseudomonadati</taxon>
        <taxon>Pseudomonadota</taxon>
        <taxon>Alphaproteobacteria</taxon>
        <taxon>Acetobacterales</taxon>
        <taxon>Acetobacteraceae</taxon>
        <taxon>Endosaccharibacter</taxon>
    </lineage>
</organism>
<dbReference type="RefSeq" id="WP_422864926.1">
    <property type="nucleotide sequence ID" value="NZ_JAMSKV010000012.1"/>
</dbReference>